<dbReference type="PRINTS" id="PR00702">
    <property type="entry name" value="ACRIFLAVINRP"/>
</dbReference>
<keyword evidence="7" id="KW-0472">Membrane</keyword>
<gene>
    <name evidence="8" type="ORF">Lgee_1202</name>
</gene>
<keyword evidence="9" id="KW-1185">Reference proteome</keyword>
<dbReference type="PATRIC" id="fig|45065.4.peg.1294"/>
<evidence type="ECO:0000256" key="7">
    <source>
        <dbReference type="ARBA" id="ARBA00023136"/>
    </source>
</evidence>
<dbReference type="Gene3D" id="3.30.70.1440">
    <property type="entry name" value="Multidrug efflux transporter AcrB pore domain"/>
    <property type="match status" value="1"/>
</dbReference>
<keyword evidence="2" id="KW-0813">Transport</keyword>
<dbReference type="GO" id="GO:0042910">
    <property type="term" value="F:xenobiotic transmembrane transporter activity"/>
    <property type="evidence" value="ECO:0007669"/>
    <property type="project" value="TreeGrafter"/>
</dbReference>
<dbReference type="RefSeq" id="WP_028386310.1">
    <property type="nucleotide sequence ID" value="NZ_CAAAHN010000007.1"/>
</dbReference>
<dbReference type="InterPro" id="IPR001036">
    <property type="entry name" value="Acrflvin-R"/>
</dbReference>
<dbReference type="EMBL" id="LNYC01000044">
    <property type="protein sequence ID" value="KTC99710.1"/>
    <property type="molecule type" value="Genomic_DNA"/>
</dbReference>
<reference evidence="8 9" key="1">
    <citation type="submission" date="2015-11" db="EMBL/GenBank/DDBJ databases">
        <title>Genomic analysis of 38 Legionella species identifies large and diverse effector repertoires.</title>
        <authorList>
            <person name="Burstein D."/>
            <person name="Amaro F."/>
            <person name="Zusman T."/>
            <person name="Lifshitz Z."/>
            <person name="Cohen O."/>
            <person name="Gilbert J.A."/>
            <person name="Pupko T."/>
            <person name="Shuman H.A."/>
            <person name="Segal G."/>
        </authorList>
    </citation>
    <scope>NUCLEOTIDE SEQUENCE [LARGE SCALE GENOMIC DNA]</scope>
    <source>
        <strain evidence="8 9">ATCC 49504</strain>
    </source>
</reference>
<dbReference type="SUPFAM" id="SSF82714">
    <property type="entry name" value="Multidrug efflux transporter AcrB TolC docking domain, DN and DC subdomains"/>
    <property type="match status" value="2"/>
</dbReference>
<comment type="subcellular location">
    <subcellularLocation>
        <location evidence="1">Cell inner membrane</location>
        <topology evidence="1">Multi-pass membrane protein</topology>
    </subcellularLocation>
</comment>
<keyword evidence="5" id="KW-0812">Transmembrane</keyword>
<dbReference type="STRING" id="45065.Lgee_1202"/>
<dbReference type="SUPFAM" id="SSF82866">
    <property type="entry name" value="Multidrug efflux transporter AcrB transmembrane domain"/>
    <property type="match status" value="2"/>
</dbReference>
<dbReference type="OrthoDB" id="9758297at2"/>
<dbReference type="Gene3D" id="1.20.1640.10">
    <property type="entry name" value="Multidrug efflux transporter AcrB transmembrane domain"/>
    <property type="match status" value="2"/>
</dbReference>
<dbReference type="FunFam" id="1.20.1640.10:FF:000001">
    <property type="entry name" value="Efflux pump membrane transporter"/>
    <property type="match status" value="1"/>
</dbReference>
<keyword evidence="6" id="KW-1133">Transmembrane helix</keyword>
<dbReference type="InterPro" id="IPR027463">
    <property type="entry name" value="AcrB_DN_DC_subdom"/>
</dbReference>
<dbReference type="PANTHER" id="PTHR32063:SF28">
    <property type="entry name" value="BLR2861 PROTEIN"/>
    <property type="match status" value="1"/>
</dbReference>
<evidence type="ECO:0000256" key="3">
    <source>
        <dbReference type="ARBA" id="ARBA00022475"/>
    </source>
</evidence>
<accession>A0A0W0TW82</accession>
<keyword evidence="4" id="KW-0997">Cell inner membrane</keyword>
<keyword evidence="3" id="KW-1003">Cell membrane</keyword>
<dbReference type="AlphaFoldDB" id="A0A0W0TW82"/>
<dbReference type="GO" id="GO:0005886">
    <property type="term" value="C:plasma membrane"/>
    <property type="evidence" value="ECO:0007669"/>
    <property type="project" value="UniProtKB-SubCell"/>
</dbReference>
<evidence type="ECO:0000256" key="4">
    <source>
        <dbReference type="ARBA" id="ARBA00022519"/>
    </source>
</evidence>
<organism evidence="8 9">
    <name type="scientific">Legionella geestiana</name>
    <dbReference type="NCBI Taxonomy" id="45065"/>
    <lineage>
        <taxon>Bacteria</taxon>
        <taxon>Pseudomonadati</taxon>
        <taxon>Pseudomonadota</taxon>
        <taxon>Gammaproteobacteria</taxon>
        <taxon>Legionellales</taxon>
        <taxon>Legionellaceae</taxon>
        <taxon>Legionella</taxon>
    </lineage>
</organism>
<sequence>MKFTDIFIRRPVLACVVSLLILLFGLNSLFNMQIRQFPRMDNTVITVTTVYPGADSSLIAGFITTPLESSVASAEGIDYMTSESVQGLSTITLYIKLNFDPQVAFTDVMSKVQQKLNELPPESQQPVIVKSSDVSTPLMYISLDSTEMTPQQITDYATRVVQPYLQTVDGVAKADILGGATYAMRIFLDPVRMAALHVSPSDVTNVLARNSFLTAAGNTKSEYVAINLLAKTDLTSAEEFSRLIVRQENKAIIRLKDIGRVELGSKDYNTTVTFDGKKAVFLAITPTPTANPLTVISNVRELFPSITKNFPPSLKGTIVYDATDFIRASIHEVIQTIVEAAAIVILVIFLFLGSLRSVMIPVVTIPLSLIGVCTFMLFLGYSINLLTLLAFVLAIGLVVDDAIVVVENVHRHIEEGKTPFDAAIIGAREIATPVIAMTITLAAVYAPIGFMGGLTGALFREFAFTLASAVIISGVVALTLSPMMCSKILSAEASTSRFVQRLDDVFNKLRMKYQNMLHSLLDTRPVMLVFAAVVLLMLPYLYLHTPRETAPEEDQGFFIVAGTAPQYATVNYIESFTKPFDAIYSSFPEKAHSFTINSTDPISGMVLKPWDERERSQFALKKPLQEKLDTVSGLKAFAVIPPPLPGGGRGTPVQFVIKTTNDFQSLLEISNSLKEKARKSGLFIFVDNSLKFNQPEIDFQINRSKASDLGLDMKDIGSSLTSALSGNYVNFFNLQGRSYQVIPQLERRFRLDVKQLGEIYVRAKDGTMVALSTVITPVEKTGPNKLTHFQQLNSATINAVMMPGTTLGQGLQYLQEAAKEVLPQGFSIDYSGQSRQFEQEGNALIFAFFMAILVIFLVLSAQYESFKDPLIILISVPMSICGALIPLNLGLASINIYTQVGLITLIGLISKHGILIVDFANNLQQTRKLSRRAAVEEAAAIRLRPILMTTAAMVFGVLPLLLASGAGAVSRFDIGLVIASGLLIGTCFTLFVVPTLYTYIATDHNAPHHDNKA</sequence>
<evidence type="ECO:0000256" key="2">
    <source>
        <dbReference type="ARBA" id="ARBA00022448"/>
    </source>
</evidence>
<dbReference type="Pfam" id="PF00873">
    <property type="entry name" value="ACR_tran"/>
    <property type="match status" value="1"/>
</dbReference>
<protein>
    <submittedName>
        <fullName evidence="8">Multidrug efflux transporter</fullName>
    </submittedName>
</protein>
<evidence type="ECO:0000313" key="8">
    <source>
        <dbReference type="EMBL" id="KTC99710.1"/>
    </source>
</evidence>
<comment type="caution">
    <text evidence="8">The sequence shown here is derived from an EMBL/GenBank/DDBJ whole genome shotgun (WGS) entry which is preliminary data.</text>
</comment>
<dbReference type="Proteomes" id="UP000054785">
    <property type="component" value="Unassembled WGS sequence"/>
</dbReference>
<dbReference type="Gene3D" id="3.30.70.1430">
    <property type="entry name" value="Multidrug efflux transporter AcrB pore domain"/>
    <property type="match status" value="2"/>
</dbReference>
<evidence type="ECO:0000256" key="5">
    <source>
        <dbReference type="ARBA" id="ARBA00022692"/>
    </source>
</evidence>
<dbReference type="SUPFAM" id="SSF82693">
    <property type="entry name" value="Multidrug efflux transporter AcrB pore domain, PN1, PN2, PC1 and PC2 subdomains"/>
    <property type="match status" value="4"/>
</dbReference>
<evidence type="ECO:0000256" key="6">
    <source>
        <dbReference type="ARBA" id="ARBA00022989"/>
    </source>
</evidence>
<evidence type="ECO:0000313" key="9">
    <source>
        <dbReference type="Proteomes" id="UP000054785"/>
    </source>
</evidence>
<dbReference type="Gene3D" id="3.30.70.1320">
    <property type="entry name" value="Multidrug efflux transporter AcrB pore domain like"/>
    <property type="match status" value="1"/>
</dbReference>
<dbReference type="PANTHER" id="PTHR32063">
    <property type="match status" value="1"/>
</dbReference>
<name>A0A0W0TW82_9GAMM</name>
<evidence type="ECO:0000256" key="1">
    <source>
        <dbReference type="ARBA" id="ARBA00004429"/>
    </source>
</evidence>
<proteinExistence type="predicted"/>
<dbReference type="Gene3D" id="3.30.2090.10">
    <property type="entry name" value="Multidrug efflux transporter AcrB TolC docking domain, DN and DC subdomains"/>
    <property type="match status" value="2"/>
</dbReference>